<feature type="compositionally biased region" description="Gly residues" evidence="2">
    <location>
        <begin position="321"/>
        <end position="330"/>
    </location>
</feature>
<feature type="compositionally biased region" description="Low complexity" evidence="2">
    <location>
        <begin position="299"/>
        <end position="320"/>
    </location>
</feature>
<evidence type="ECO:0000313" key="3">
    <source>
        <dbReference type="Ensembl" id="ENSOCUP00000040310.1"/>
    </source>
</evidence>
<sequence>MGTCLPGLPGQAGSGSAAAPQGARGQGRHGRRGCSLLPGRRLQAPLLSAPSFWGSREGRDTRASWAGSRRVAGAPSSGRELWCRAPAAPHHCAGAENSPRHLRMLSSRGAAWGRLPGLAAFAQSQAVLSDWLVPSTVPNGSEPLRSPYLNSGAIKALPSAAAAIFLWLCSEAEGCHLQDVQRARLDLQDRKTLWRGPREERAGTRTRGLQVPGGSASRLENVPGPGARCRASRRHPRAAPEARSFQQRLSYTTLSDLALALLDGTVFEIVQGLLEIQHLTEKSLYNQRLRLQNEHRGAAAEAPGSPAGLPAPQLARAAGGPAAGAGGGGAPDPRGTAGDGPEDRAGAGPQGGRPAEHTGEGWRGRLLRDHQPTGQPRGLQPGGFHLGFLPPQARGRGTGEMGLRAREGFLC</sequence>
<feature type="region of interest" description="Disordered" evidence="2">
    <location>
        <begin position="1"/>
        <end position="33"/>
    </location>
</feature>
<feature type="compositionally biased region" description="Basic and acidic residues" evidence="2">
    <location>
        <begin position="354"/>
        <end position="371"/>
    </location>
</feature>
<dbReference type="AlphaFoldDB" id="A0A5F9D4M7"/>
<reference evidence="3 4" key="1">
    <citation type="journal article" date="2011" name="Nature">
        <title>A high-resolution map of human evolutionary constraint using 29 mammals.</title>
        <authorList>
            <person name="Lindblad-Toh K."/>
            <person name="Garber M."/>
            <person name="Zuk O."/>
            <person name="Lin M.F."/>
            <person name="Parker B.J."/>
            <person name="Washietl S."/>
            <person name="Kheradpour P."/>
            <person name="Ernst J."/>
            <person name="Jordan G."/>
            <person name="Mauceli E."/>
            <person name="Ward L.D."/>
            <person name="Lowe C.B."/>
            <person name="Holloway A.K."/>
            <person name="Clamp M."/>
            <person name="Gnerre S."/>
            <person name="Alfoldi J."/>
            <person name="Beal K."/>
            <person name="Chang J."/>
            <person name="Clawson H."/>
            <person name="Cuff J."/>
            <person name="Di Palma F."/>
            <person name="Fitzgerald S."/>
            <person name="Flicek P."/>
            <person name="Guttman M."/>
            <person name="Hubisz M.J."/>
            <person name="Jaffe D.B."/>
            <person name="Jungreis I."/>
            <person name="Kent W.J."/>
            <person name="Kostka D."/>
            <person name="Lara M."/>
            <person name="Martins A.L."/>
            <person name="Massingham T."/>
            <person name="Moltke I."/>
            <person name="Raney B.J."/>
            <person name="Rasmussen M.D."/>
            <person name="Robinson J."/>
            <person name="Stark A."/>
            <person name="Vilella A.J."/>
            <person name="Wen J."/>
            <person name="Xie X."/>
            <person name="Zody M.C."/>
            <person name="Baldwin J."/>
            <person name="Bloom T."/>
            <person name="Chin C.W."/>
            <person name="Heiman D."/>
            <person name="Nicol R."/>
            <person name="Nusbaum C."/>
            <person name="Young S."/>
            <person name="Wilkinson J."/>
            <person name="Worley K.C."/>
            <person name="Kovar C.L."/>
            <person name="Muzny D.M."/>
            <person name="Gibbs R.A."/>
            <person name="Cree A."/>
            <person name="Dihn H.H."/>
            <person name="Fowler G."/>
            <person name="Jhangiani S."/>
            <person name="Joshi V."/>
            <person name="Lee S."/>
            <person name="Lewis L.R."/>
            <person name="Nazareth L.V."/>
            <person name="Okwuonu G."/>
            <person name="Santibanez J."/>
            <person name="Warren W.C."/>
            <person name="Mardis E.R."/>
            <person name="Weinstock G.M."/>
            <person name="Wilson R.K."/>
            <person name="Delehaunty K."/>
            <person name="Dooling D."/>
            <person name="Fronik C."/>
            <person name="Fulton L."/>
            <person name="Fulton B."/>
            <person name="Graves T."/>
            <person name="Minx P."/>
            <person name="Sodergren E."/>
            <person name="Birney E."/>
            <person name="Margulies E.H."/>
            <person name="Herrero J."/>
            <person name="Green E.D."/>
            <person name="Haussler D."/>
            <person name="Siepel A."/>
            <person name="Goldman N."/>
            <person name="Pollard K.S."/>
            <person name="Pedersen J.S."/>
            <person name="Lander E.S."/>
            <person name="Kellis M."/>
        </authorList>
    </citation>
    <scope>NUCLEOTIDE SEQUENCE [LARGE SCALE GENOMIC DNA]</scope>
    <source>
        <strain evidence="4">Thorbecke</strain>
    </source>
</reference>
<dbReference type="PANTHER" id="PTHR13054:SF2">
    <property type="entry name" value="PROTEIN DGCR6"/>
    <property type="match status" value="1"/>
</dbReference>
<evidence type="ECO:0000256" key="1">
    <source>
        <dbReference type="ARBA" id="ARBA00005939"/>
    </source>
</evidence>
<dbReference type="Proteomes" id="UP000001811">
    <property type="component" value="Unplaced"/>
</dbReference>
<name>A0A5F9D4M7_RABIT</name>
<dbReference type="GeneTree" id="ENSGT00390000017663"/>
<feature type="region of interest" description="Disordered" evidence="2">
    <location>
        <begin position="199"/>
        <end position="245"/>
    </location>
</feature>
<dbReference type="Bgee" id="ENSOCUG00000024558">
    <property type="expression patterns" value="Expressed in smooth muscle tissue and 18 other cell types or tissues"/>
</dbReference>
<organism evidence="3 4">
    <name type="scientific">Oryctolagus cuniculus</name>
    <name type="common">Rabbit</name>
    <dbReference type="NCBI Taxonomy" id="9986"/>
    <lineage>
        <taxon>Eukaryota</taxon>
        <taxon>Metazoa</taxon>
        <taxon>Chordata</taxon>
        <taxon>Craniata</taxon>
        <taxon>Vertebrata</taxon>
        <taxon>Euteleostomi</taxon>
        <taxon>Mammalia</taxon>
        <taxon>Eutheria</taxon>
        <taxon>Euarchontoglires</taxon>
        <taxon>Glires</taxon>
        <taxon>Lagomorpha</taxon>
        <taxon>Leporidae</taxon>
        <taxon>Oryctolagus</taxon>
    </lineage>
</organism>
<evidence type="ECO:0000256" key="2">
    <source>
        <dbReference type="SAM" id="MobiDB-lite"/>
    </source>
</evidence>
<reference evidence="3" key="3">
    <citation type="submission" date="2025-09" db="UniProtKB">
        <authorList>
            <consortium name="Ensembl"/>
        </authorList>
    </citation>
    <scope>IDENTIFICATION</scope>
    <source>
        <strain evidence="3">Thorbecke</strain>
    </source>
</reference>
<feature type="region of interest" description="Disordered" evidence="2">
    <location>
        <begin position="296"/>
        <end position="411"/>
    </location>
</feature>
<dbReference type="Pfam" id="PF07324">
    <property type="entry name" value="DGCR6"/>
    <property type="match status" value="1"/>
</dbReference>
<feature type="compositionally biased region" description="Low complexity" evidence="2">
    <location>
        <begin position="1"/>
        <end position="23"/>
    </location>
</feature>
<accession>A0A5F9D4M7</accession>
<dbReference type="InterPro" id="IPR010849">
    <property type="entry name" value="Gonadal"/>
</dbReference>
<dbReference type="InParanoid" id="A0A5F9D4M7"/>
<comment type="similarity">
    <text evidence="1">Belongs to the gonadal family.</text>
</comment>
<feature type="region of interest" description="Disordered" evidence="2">
    <location>
        <begin position="51"/>
        <end position="74"/>
    </location>
</feature>
<dbReference type="Ensembl" id="ENSOCUT00000060246.1">
    <property type="protein sequence ID" value="ENSOCUP00000040310.1"/>
    <property type="gene ID" value="ENSOCUG00000024558.2"/>
</dbReference>
<dbReference type="PANTHER" id="PTHR13054">
    <property type="entry name" value="DIGEORGE SYNDROME CRITICAL REGION 6 DGCR6 FAMILY MEMBER"/>
    <property type="match status" value="1"/>
</dbReference>
<reference evidence="3" key="2">
    <citation type="submission" date="2025-08" db="UniProtKB">
        <authorList>
            <consortium name="Ensembl"/>
        </authorList>
    </citation>
    <scope>IDENTIFICATION</scope>
    <source>
        <strain evidence="3">Thorbecke</strain>
    </source>
</reference>
<protein>
    <submittedName>
        <fullName evidence="3">Uncharacterized protein</fullName>
    </submittedName>
</protein>
<proteinExistence type="inferred from homology"/>
<keyword evidence="4" id="KW-1185">Reference proteome</keyword>
<evidence type="ECO:0000313" key="4">
    <source>
        <dbReference type="Proteomes" id="UP000001811"/>
    </source>
</evidence>